<dbReference type="Proteomes" id="UP000324308">
    <property type="component" value="Plasmid unnamed1"/>
</dbReference>
<evidence type="ECO:0000313" key="3">
    <source>
        <dbReference type="Proteomes" id="UP000324308"/>
    </source>
</evidence>
<feature type="transmembrane region" description="Helical" evidence="1">
    <location>
        <begin position="136"/>
        <end position="155"/>
    </location>
</feature>
<protein>
    <submittedName>
        <fullName evidence="2">Uncharacterized protein</fullName>
    </submittedName>
</protein>
<feature type="transmembrane region" description="Helical" evidence="1">
    <location>
        <begin position="185"/>
        <end position="202"/>
    </location>
</feature>
<evidence type="ECO:0000256" key="1">
    <source>
        <dbReference type="SAM" id="Phobius"/>
    </source>
</evidence>
<proteinExistence type="predicted"/>
<feature type="transmembrane region" description="Helical" evidence="1">
    <location>
        <begin position="31"/>
        <end position="52"/>
    </location>
</feature>
<feature type="transmembrane region" description="Helical" evidence="1">
    <location>
        <begin position="97"/>
        <end position="116"/>
    </location>
</feature>
<dbReference type="RefSeq" id="WP_150157595.1">
    <property type="nucleotide sequence ID" value="NZ_CP043960.1"/>
</dbReference>
<feature type="transmembrane region" description="Helical" evidence="1">
    <location>
        <begin position="162"/>
        <end position="179"/>
    </location>
</feature>
<geneLocation type="plasmid" evidence="2 3">
    <name>unnamed1</name>
</geneLocation>
<organism evidence="2 3">
    <name type="scientific">Streptomyces tendae</name>
    <dbReference type="NCBI Taxonomy" id="1932"/>
    <lineage>
        <taxon>Bacteria</taxon>
        <taxon>Bacillati</taxon>
        <taxon>Actinomycetota</taxon>
        <taxon>Actinomycetes</taxon>
        <taxon>Kitasatosporales</taxon>
        <taxon>Streptomycetaceae</taxon>
        <taxon>Streptomyces</taxon>
    </lineage>
</organism>
<keyword evidence="2" id="KW-0614">Plasmid</keyword>
<name>A0ABX6A031_STRTE</name>
<evidence type="ECO:0000313" key="2">
    <source>
        <dbReference type="EMBL" id="QER90307.1"/>
    </source>
</evidence>
<keyword evidence="1" id="KW-0812">Transmembrane</keyword>
<accession>A0ABX6A031</accession>
<sequence>MDTHAITTPGAAARASVHPVAGRRETRLPRVLRHLATGAAAAAMLHAAILGVSSRRESYPALAWTDTAEAMTSLHVLMPWPLTALVLLWLASQRPVLYTRASLALLLTSVAGLAYVGRASLADLPAHEGSLFSDYVALPGALTGWYLLTALAMAAAVPSPRARILVVTAGLGAVVVSVLTSGDPVLAASFAAGAPLLAWYLASHLPGQRGTRHRPADAWDPQGRVVPLHVRAPARAHTPAPALTRRAG</sequence>
<keyword evidence="3" id="KW-1185">Reference proteome</keyword>
<keyword evidence="1" id="KW-1133">Transmembrane helix</keyword>
<dbReference type="EMBL" id="CP043960">
    <property type="protein sequence ID" value="QER90307.1"/>
    <property type="molecule type" value="Genomic_DNA"/>
</dbReference>
<gene>
    <name evidence="2" type="ORF">F3L20_31830</name>
</gene>
<reference evidence="2 3" key="1">
    <citation type="submission" date="2019-09" db="EMBL/GenBank/DDBJ databases">
        <title>Draft genome sequence of the Ebosin-producing strain Streptomyces sp. 139.</title>
        <authorList>
            <person name="Ai L."/>
            <person name="Geng M."/>
            <person name="Ma M."/>
            <person name="Bai L."/>
        </authorList>
    </citation>
    <scope>NUCLEOTIDE SEQUENCE [LARGE SCALE GENOMIC DNA]</scope>
    <source>
        <strain evidence="2 3">139</strain>
        <plasmid evidence="2 3">unnamed1</plasmid>
    </source>
</reference>
<feature type="transmembrane region" description="Helical" evidence="1">
    <location>
        <begin position="72"/>
        <end position="90"/>
    </location>
</feature>
<keyword evidence="1" id="KW-0472">Membrane</keyword>